<dbReference type="Proteomes" id="UP000051859">
    <property type="component" value="Unassembled WGS sequence"/>
</dbReference>
<proteinExistence type="predicted"/>
<dbReference type="PANTHER" id="PTHR43798">
    <property type="entry name" value="MONOACYLGLYCEROL LIPASE"/>
    <property type="match status" value="1"/>
</dbReference>
<keyword evidence="3" id="KW-1185">Reference proteome</keyword>
<dbReference type="GO" id="GO:0016020">
    <property type="term" value="C:membrane"/>
    <property type="evidence" value="ECO:0007669"/>
    <property type="project" value="TreeGrafter"/>
</dbReference>
<feature type="domain" description="AB hydrolase-1" evidence="1">
    <location>
        <begin position="22"/>
        <end position="251"/>
    </location>
</feature>
<sequence>MEFKLKTGEKIYFEDQGEGVPILFLTGFGGNTEIWSGQVNYFVQRGYRVIRLDYLNHGRSDRVEYDLKIEDLADEVLQLVDYLKLKQPIGIGNSMGTAVLLNILSIRGWDFVTKAIFVDQSPKMINDGDWHFGFKNLSMTNFDEVMSEPIVRPAYKKIDEFVFKNSKSIDQAYPFSQPKNRSLVKGHALKDWRFVLEAADRPVLFILGEKSPFFNFKEGKALKKLNSNVEVDVMRDVGHIPMAENPAEFNKLVLRFL</sequence>
<accession>A0A0R2KUL0</accession>
<organism evidence="2 3">
    <name type="scientific">Pediococcus stilesii</name>
    <dbReference type="NCBI Taxonomy" id="331679"/>
    <lineage>
        <taxon>Bacteria</taxon>
        <taxon>Bacillati</taxon>
        <taxon>Bacillota</taxon>
        <taxon>Bacilli</taxon>
        <taxon>Lactobacillales</taxon>
        <taxon>Lactobacillaceae</taxon>
        <taxon>Pediococcus</taxon>
    </lineage>
</organism>
<dbReference type="InterPro" id="IPR029058">
    <property type="entry name" value="AB_hydrolase_fold"/>
</dbReference>
<dbReference type="SUPFAM" id="SSF53474">
    <property type="entry name" value="alpha/beta-Hydrolases"/>
    <property type="match status" value="1"/>
</dbReference>
<keyword evidence="2" id="KW-0560">Oxidoreductase</keyword>
<dbReference type="STRING" id="331679.IV81_GL000690"/>
<dbReference type="AlphaFoldDB" id="A0A0R2KUL0"/>
<dbReference type="GO" id="GO:0004601">
    <property type="term" value="F:peroxidase activity"/>
    <property type="evidence" value="ECO:0007669"/>
    <property type="project" value="UniProtKB-KW"/>
</dbReference>
<comment type="caution">
    <text evidence="2">The sequence shown here is derived from an EMBL/GenBank/DDBJ whole genome shotgun (WGS) entry which is preliminary data.</text>
</comment>
<gene>
    <name evidence="2" type="ORF">IV81_GL000690</name>
</gene>
<dbReference type="RefSeq" id="WP_057804013.1">
    <property type="nucleotide sequence ID" value="NZ_JQBX01000019.1"/>
</dbReference>
<reference evidence="2 3" key="1">
    <citation type="journal article" date="2015" name="Genome Announc.">
        <title>Expanding the biotechnology potential of lactobacilli through comparative genomics of 213 strains and associated genera.</title>
        <authorList>
            <person name="Sun Z."/>
            <person name="Harris H.M."/>
            <person name="McCann A."/>
            <person name="Guo C."/>
            <person name="Argimon S."/>
            <person name="Zhang W."/>
            <person name="Yang X."/>
            <person name="Jeffery I.B."/>
            <person name="Cooney J.C."/>
            <person name="Kagawa T.F."/>
            <person name="Liu W."/>
            <person name="Song Y."/>
            <person name="Salvetti E."/>
            <person name="Wrobel A."/>
            <person name="Rasinkangas P."/>
            <person name="Parkhill J."/>
            <person name="Rea M.C."/>
            <person name="O'Sullivan O."/>
            <person name="Ritari J."/>
            <person name="Douillard F.P."/>
            <person name="Paul Ross R."/>
            <person name="Yang R."/>
            <person name="Briner A.E."/>
            <person name="Felis G.E."/>
            <person name="de Vos W.M."/>
            <person name="Barrangou R."/>
            <person name="Klaenhammer T.R."/>
            <person name="Caufield P.W."/>
            <person name="Cui Y."/>
            <person name="Zhang H."/>
            <person name="O'Toole P.W."/>
        </authorList>
    </citation>
    <scope>NUCLEOTIDE SEQUENCE [LARGE SCALE GENOMIC DNA]</scope>
    <source>
        <strain evidence="2 3">DSM 18001</strain>
    </source>
</reference>
<evidence type="ECO:0000259" key="1">
    <source>
        <dbReference type="Pfam" id="PF12697"/>
    </source>
</evidence>
<evidence type="ECO:0000313" key="2">
    <source>
        <dbReference type="EMBL" id="KRN93272.1"/>
    </source>
</evidence>
<evidence type="ECO:0000313" key="3">
    <source>
        <dbReference type="Proteomes" id="UP000051859"/>
    </source>
</evidence>
<dbReference type="PANTHER" id="PTHR43798:SF33">
    <property type="entry name" value="HYDROLASE, PUTATIVE (AFU_ORTHOLOGUE AFUA_2G14860)-RELATED"/>
    <property type="match status" value="1"/>
</dbReference>
<dbReference type="GO" id="GO:0046464">
    <property type="term" value="P:acylglycerol catabolic process"/>
    <property type="evidence" value="ECO:0007669"/>
    <property type="project" value="TreeGrafter"/>
</dbReference>
<dbReference type="Gene3D" id="3.40.50.1820">
    <property type="entry name" value="alpha/beta hydrolase"/>
    <property type="match status" value="1"/>
</dbReference>
<dbReference type="PATRIC" id="fig|331679.3.peg.697"/>
<dbReference type="InterPro" id="IPR050266">
    <property type="entry name" value="AB_hydrolase_sf"/>
</dbReference>
<keyword evidence="2" id="KW-0575">Peroxidase</keyword>
<dbReference type="Pfam" id="PF12697">
    <property type="entry name" value="Abhydrolase_6"/>
    <property type="match status" value="1"/>
</dbReference>
<dbReference type="GO" id="GO:0047372">
    <property type="term" value="F:monoacylglycerol lipase activity"/>
    <property type="evidence" value="ECO:0007669"/>
    <property type="project" value="TreeGrafter"/>
</dbReference>
<dbReference type="EMBL" id="JQBX01000019">
    <property type="protein sequence ID" value="KRN93272.1"/>
    <property type="molecule type" value="Genomic_DNA"/>
</dbReference>
<protein>
    <submittedName>
        <fullName evidence="2">Halo peroxidase</fullName>
    </submittedName>
</protein>
<dbReference type="InterPro" id="IPR000073">
    <property type="entry name" value="AB_hydrolase_1"/>
</dbReference>
<name>A0A0R2KUL0_9LACO</name>